<evidence type="ECO:0000313" key="7">
    <source>
        <dbReference type="Proteomes" id="UP000238924"/>
    </source>
</evidence>
<dbReference type="PRINTS" id="PR00505">
    <property type="entry name" value="D12N6MTFRASE"/>
</dbReference>
<evidence type="ECO:0000313" key="6">
    <source>
        <dbReference type="EMBL" id="PPS22714.1"/>
    </source>
</evidence>
<evidence type="ECO:0000256" key="4">
    <source>
        <dbReference type="ARBA" id="ARBA00022691"/>
    </source>
</evidence>
<gene>
    <name evidence="6" type="ORF">DJ52_03345</name>
</gene>
<dbReference type="InterPro" id="IPR002052">
    <property type="entry name" value="DNA_methylase_N6_adenine_CS"/>
</dbReference>
<dbReference type="GO" id="GO:0008168">
    <property type="term" value="F:methyltransferase activity"/>
    <property type="evidence" value="ECO:0007669"/>
    <property type="project" value="UniProtKB-KW"/>
</dbReference>
<keyword evidence="2 6" id="KW-0489">Methyltransferase</keyword>
<comment type="catalytic activity">
    <reaction evidence="5">
        <text>a 2'-deoxyadenosine in DNA + S-adenosyl-L-methionine = an N(6)-methyl-2'-deoxyadenosine in DNA + S-adenosyl-L-homocysteine + H(+)</text>
        <dbReference type="Rhea" id="RHEA:15197"/>
        <dbReference type="Rhea" id="RHEA-COMP:12418"/>
        <dbReference type="Rhea" id="RHEA-COMP:12419"/>
        <dbReference type="ChEBI" id="CHEBI:15378"/>
        <dbReference type="ChEBI" id="CHEBI:57856"/>
        <dbReference type="ChEBI" id="CHEBI:59789"/>
        <dbReference type="ChEBI" id="CHEBI:90615"/>
        <dbReference type="ChEBI" id="CHEBI:90616"/>
        <dbReference type="EC" id="2.1.1.72"/>
    </reaction>
</comment>
<dbReference type="SUPFAM" id="SSF53335">
    <property type="entry name" value="S-adenosyl-L-methionine-dependent methyltransferases"/>
    <property type="match status" value="1"/>
</dbReference>
<dbReference type="Proteomes" id="UP000238924">
    <property type="component" value="Unassembled WGS sequence"/>
</dbReference>
<proteinExistence type="predicted"/>
<dbReference type="InterPro" id="IPR029063">
    <property type="entry name" value="SAM-dependent_MTases_sf"/>
</dbReference>
<dbReference type="PROSITE" id="PS00092">
    <property type="entry name" value="N6_MTASE"/>
    <property type="match status" value="1"/>
</dbReference>
<name>A0ABX5B815_9SPIR</name>
<dbReference type="EC" id="2.1.1.72" evidence="1"/>
<keyword evidence="7" id="KW-1185">Reference proteome</keyword>
<dbReference type="RefSeq" id="WP_104618081.1">
    <property type="nucleotide sequence ID" value="NZ_JJMJ01000051.1"/>
</dbReference>
<organism evidence="6 7">
    <name type="scientific">Brachyspira murdochii</name>
    <dbReference type="NCBI Taxonomy" id="84378"/>
    <lineage>
        <taxon>Bacteria</taxon>
        <taxon>Pseudomonadati</taxon>
        <taxon>Spirochaetota</taxon>
        <taxon>Spirochaetia</taxon>
        <taxon>Brachyspirales</taxon>
        <taxon>Brachyspiraceae</taxon>
        <taxon>Brachyspira</taxon>
    </lineage>
</organism>
<dbReference type="InterPro" id="IPR012327">
    <property type="entry name" value="MeTrfase_D12"/>
</dbReference>
<protein>
    <recommendedName>
        <fullName evidence="1">site-specific DNA-methyltransferase (adenine-specific)</fullName>
        <ecNumber evidence="1">2.1.1.72</ecNumber>
    </recommendedName>
</protein>
<evidence type="ECO:0000256" key="1">
    <source>
        <dbReference type="ARBA" id="ARBA00011900"/>
    </source>
</evidence>
<dbReference type="GO" id="GO:0032259">
    <property type="term" value="P:methylation"/>
    <property type="evidence" value="ECO:0007669"/>
    <property type="project" value="UniProtKB-KW"/>
</dbReference>
<comment type="caution">
    <text evidence="6">The sequence shown here is derived from an EMBL/GenBank/DDBJ whole genome shotgun (WGS) entry which is preliminary data.</text>
</comment>
<keyword evidence="4" id="KW-0949">S-adenosyl-L-methionine</keyword>
<dbReference type="EMBL" id="JJMJ01000051">
    <property type="protein sequence ID" value="PPS22714.1"/>
    <property type="molecule type" value="Genomic_DNA"/>
</dbReference>
<keyword evidence="3" id="KW-0808">Transferase</keyword>
<evidence type="ECO:0000256" key="2">
    <source>
        <dbReference type="ARBA" id="ARBA00022603"/>
    </source>
</evidence>
<sequence length="352" mass="41536">MNYIGSKLSLLDFLYQSINSVIDKNSTSFCDLFAGTGIVGRYFKSKNFSIISNDIQYYSYVMNKHYIENHKYLYFKNLIDDIKDLKGSKIKERYLIVCEYLNNIAYKEGFIYNNYSLGGTKNKEYQRIYFSDENALKCDTVRMKIEEWFQNNKINKNEYYFLLTSLLENIDKCANTASVYGAFLKDIKNTALKTFYYYPSDFVLSDKSHKVYNKDANELIKNIDTDILYIDPPYNRRQYSDNYHILETIAKYDNPDIKGKTGLRNDRIKSLYCSRNDVYNIFEDLINKAKSKYIFVSYNNEGLLSLEDIKTIMSNKGEYGLFVKEYNRFKADSKRNNSASSTFEYLHYCIVK</sequence>
<reference evidence="6 7" key="1">
    <citation type="submission" date="2014-04" db="EMBL/GenBank/DDBJ databases">
        <title>Whole genome sequence of 'Brachyspira hampsonii' D13-03603F2.</title>
        <authorList>
            <person name="Patterson A.H."/>
            <person name="Chaban B."/>
            <person name="Fernando C."/>
            <person name="Harding J.C."/>
            <person name="Hill J.E."/>
        </authorList>
    </citation>
    <scope>NUCLEOTIDE SEQUENCE [LARGE SCALE GENOMIC DNA]</scope>
    <source>
        <strain evidence="6 7">D13-03603F2</strain>
    </source>
</reference>
<accession>A0ABX5B815</accession>
<dbReference type="Pfam" id="PF02086">
    <property type="entry name" value="MethyltransfD12"/>
    <property type="match status" value="1"/>
</dbReference>
<evidence type="ECO:0000256" key="3">
    <source>
        <dbReference type="ARBA" id="ARBA00022679"/>
    </source>
</evidence>
<evidence type="ECO:0000256" key="5">
    <source>
        <dbReference type="ARBA" id="ARBA00047942"/>
    </source>
</evidence>